<accession>A0A2U8UU64</accession>
<protein>
    <submittedName>
        <fullName evidence="1">Uncharacterized protein</fullName>
    </submittedName>
</protein>
<organism evidence="1 2">
    <name type="scientific">Microbacterium phage Hendrix</name>
    <dbReference type="NCBI Taxonomy" id="2182341"/>
    <lineage>
        <taxon>Viruses</taxon>
        <taxon>Duplodnaviria</taxon>
        <taxon>Heunggongvirae</taxon>
        <taxon>Uroviricota</taxon>
        <taxon>Caudoviricetes</taxon>
        <taxon>Rogerhendrixvirus</taxon>
        <taxon>Rogerhendrixvirus hendrix</taxon>
    </lineage>
</organism>
<dbReference type="RefSeq" id="YP_009801971.1">
    <property type="nucleotide sequence ID" value="NC_047977.1"/>
</dbReference>
<proteinExistence type="predicted"/>
<reference evidence="2" key="1">
    <citation type="submission" date="2018-04" db="EMBL/GenBank/DDBJ databases">
        <authorList>
            <person name="Go L.Y."/>
            <person name="Mitchell J.A."/>
        </authorList>
    </citation>
    <scope>NUCLEOTIDE SEQUENCE [LARGE SCALE GENOMIC DNA]</scope>
</reference>
<gene>
    <name evidence="1" type="primary">33</name>
    <name evidence="1" type="ORF">PBI_HENDRIX_33</name>
</gene>
<dbReference type="GeneID" id="54992500"/>
<dbReference type="Proteomes" id="UP000247284">
    <property type="component" value="Segment"/>
</dbReference>
<keyword evidence="2" id="KW-1185">Reference proteome</keyword>
<evidence type="ECO:0000313" key="2">
    <source>
        <dbReference type="Proteomes" id="UP000247284"/>
    </source>
</evidence>
<evidence type="ECO:0000313" key="1">
    <source>
        <dbReference type="EMBL" id="AWN07704.1"/>
    </source>
</evidence>
<dbReference type="EMBL" id="MH183162">
    <property type="protein sequence ID" value="AWN07704.1"/>
    <property type="molecule type" value="Genomic_DNA"/>
</dbReference>
<sequence>MIRMGRTDPPTLLCRHCGRLIQWEHRPYVRHRWVHYETKLIVCLTHDTEALPSSTEVGTVVR</sequence>
<name>A0A2U8UU64_9CAUD</name>
<dbReference type="KEGG" id="vg:54992500"/>